<feature type="compositionally biased region" description="Polar residues" evidence="6">
    <location>
        <begin position="228"/>
        <end position="245"/>
    </location>
</feature>
<comment type="caution">
    <text evidence="8">The sequence shown here is derived from an EMBL/GenBank/DDBJ whole genome shotgun (WGS) entry which is preliminary data.</text>
</comment>
<feature type="region of interest" description="Disordered" evidence="6">
    <location>
        <begin position="216"/>
        <end position="258"/>
    </location>
</feature>
<dbReference type="Pfam" id="PF11765">
    <property type="entry name" value="Hyphal_reg_CWP"/>
    <property type="match status" value="1"/>
</dbReference>
<keyword evidence="5" id="KW-0325">Glycoprotein</keyword>
<organism evidence="8 9">
    <name type="scientific">[Candida] subhashii</name>
    <dbReference type="NCBI Taxonomy" id="561895"/>
    <lineage>
        <taxon>Eukaryota</taxon>
        <taxon>Fungi</taxon>
        <taxon>Dikarya</taxon>
        <taxon>Ascomycota</taxon>
        <taxon>Saccharomycotina</taxon>
        <taxon>Pichiomycetes</taxon>
        <taxon>Debaryomycetaceae</taxon>
        <taxon>Spathaspora</taxon>
    </lineage>
</organism>
<dbReference type="GO" id="GO:0009277">
    <property type="term" value="C:fungal-type cell wall"/>
    <property type="evidence" value="ECO:0007669"/>
    <property type="project" value="UniProtKB-ARBA"/>
</dbReference>
<feature type="domain" description="Hyphally-regulated cell wall protein N-terminal" evidence="7">
    <location>
        <begin position="120"/>
        <end position="204"/>
    </location>
</feature>
<reference evidence="8 9" key="1">
    <citation type="journal article" date="2021" name="DNA Res.">
        <title>Genome analysis of Candida subhashii reveals its hybrid nature and dual mitochondrial genome conformations.</title>
        <authorList>
            <person name="Mixao V."/>
            <person name="Hegedusova E."/>
            <person name="Saus E."/>
            <person name="Pryszcz L.P."/>
            <person name="Cillingova A."/>
            <person name="Nosek J."/>
            <person name="Gabaldon T."/>
        </authorList>
    </citation>
    <scope>NUCLEOTIDE SEQUENCE [LARGE SCALE GENOMIC DNA]</scope>
    <source>
        <strain evidence="8 9">CBS 10753</strain>
    </source>
</reference>
<evidence type="ECO:0000256" key="4">
    <source>
        <dbReference type="ARBA" id="ARBA00022729"/>
    </source>
</evidence>
<proteinExistence type="predicted"/>
<keyword evidence="2" id="KW-0134">Cell wall</keyword>
<evidence type="ECO:0000256" key="6">
    <source>
        <dbReference type="SAM" id="MobiDB-lite"/>
    </source>
</evidence>
<keyword evidence="9" id="KW-1185">Reference proteome</keyword>
<evidence type="ECO:0000313" key="9">
    <source>
        <dbReference type="Proteomes" id="UP000694255"/>
    </source>
</evidence>
<accession>A0A8J5UJT1</accession>
<gene>
    <name evidence="8" type="ORF">J8A68_005004</name>
</gene>
<keyword evidence="4" id="KW-0732">Signal</keyword>
<dbReference type="EMBL" id="JAGSYN010000219">
    <property type="protein sequence ID" value="KAG7661426.1"/>
    <property type="molecule type" value="Genomic_DNA"/>
</dbReference>
<comment type="subcellular location">
    <subcellularLocation>
        <location evidence="1">Secreted</location>
        <location evidence="1">Cell wall</location>
    </subcellularLocation>
</comment>
<name>A0A8J5UJT1_9ASCO</name>
<evidence type="ECO:0000256" key="1">
    <source>
        <dbReference type="ARBA" id="ARBA00004191"/>
    </source>
</evidence>
<evidence type="ECO:0000259" key="7">
    <source>
        <dbReference type="Pfam" id="PF11765"/>
    </source>
</evidence>
<dbReference type="RefSeq" id="XP_049261659.1">
    <property type="nucleotide sequence ID" value="XM_049409024.1"/>
</dbReference>
<dbReference type="Proteomes" id="UP000694255">
    <property type="component" value="Unassembled WGS sequence"/>
</dbReference>
<evidence type="ECO:0000256" key="5">
    <source>
        <dbReference type="ARBA" id="ARBA00023180"/>
    </source>
</evidence>
<dbReference type="InterPro" id="IPR021031">
    <property type="entry name" value="Hyphal-reg_cell_wall_N"/>
</dbReference>
<protein>
    <recommendedName>
        <fullName evidence="7">Hyphally-regulated cell wall protein N-terminal domain-containing protein</fullName>
    </recommendedName>
</protein>
<sequence>MNGLFNYGDFHIISSVSPVSFSFSFIHNEKTITIAAAKKGDLDVTAGSLSNFSDMYLVNVVFGAGSGYNFGRWCVDGSEMNVDTVFWADPSCMILHQSFFEMTFVPEGTICLDESVILAANPKGTPMVAGFGGNNVIKVGNADTDGISYDSTLLRIGDYQFEIGPGYDFDKFSFENDQSEANVLVISYPDPAGNGLGHECPCECDFDILPERAPQEEDFKTPSDDEGSTTQGYPETEETTAQVEPNTEEDTECYILNM</sequence>
<evidence type="ECO:0000256" key="3">
    <source>
        <dbReference type="ARBA" id="ARBA00022525"/>
    </source>
</evidence>
<evidence type="ECO:0000313" key="8">
    <source>
        <dbReference type="EMBL" id="KAG7661426.1"/>
    </source>
</evidence>
<dbReference type="GeneID" id="73471804"/>
<evidence type="ECO:0000256" key="2">
    <source>
        <dbReference type="ARBA" id="ARBA00022512"/>
    </source>
</evidence>
<keyword evidence="3" id="KW-0964">Secreted</keyword>
<dbReference type="AlphaFoldDB" id="A0A8J5UJT1"/>